<evidence type="ECO:0000313" key="5">
    <source>
        <dbReference type="Proteomes" id="UP000326924"/>
    </source>
</evidence>
<protein>
    <submittedName>
        <fullName evidence="4">Alpha/Beta hydrolase protein</fullName>
    </submittedName>
</protein>
<dbReference type="EMBL" id="VXIS01000053">
    <property type="protein sequence ID" value="KAA8909841.1"/>
    <property type="molecule type" value="Genomic_DNA"/>
</dbReference>
<dbReference type="PANTHER" id="PTHR48081:SF19">
    <property type="entry name" value="AB HYDROLASE SUPERFAMILY PROTEIN C4A8.06C"/>
    <property type="match status" value="1"/>
</dbReference>
<dbReference type="Gene3D" id="3.40.50.1820">
    <property type="entry name" value="alpha/beta hydrolase"/>
    <property type="match status" value="1"/>
</dbReference>
<feature type="domain" description="Alpha/beta hydrolase fold-3" evidence="3">
    <location>
        <begin position="21"/>
        <end position="134"/>
    </location>
</feature>
<dbReference type="AlphaFoldDB" id="A0A5J5F2B1"/>
<evidence type="ECO:0000313" key="4">
    <source>
        <dbReference type="EMBL" id="KAA8909841.1"/>
    </source>
</evidence>
<dbReference type="GO" id="GO:0016787">
    <property type="term" value="F:hydrolase activity"/>
    <property type="evidence" value="ECO:0007669"/>
    <property type="project" value="UniProtKB-KW"/>
</dbReference>
<dbReference type="InterPro" id="IPR013094">
    <property type="entry name" value="AB_hydrolase_3"/>
</dbReference>
<dbReference type="InterPro" id="IPR050300">
    <property type="entry name" value="GDXG_lipolytic_enzyme"/>
</dbReference>
<dbReference type="Proteomes" id="UP000326924">
    <property type="component" value="Unassembled WGS sequence"/>
</dbReference>
<comment type="caution">
    <text evidence="4">The sequence shown here is derived from an EMBL/GenBank/DDBJ whole genome shotgun (WGS) entry which is preliminary data.</text>
</comment>
<keyword evidence="1 4" id="KW-0378">Hydrolase</keyword>
<dbReference type="InParanoid" id="A0A5J5F2B1"/>
<name>A0A5J5F2B1_9PEZI</name>
<organism evidence="4 5">
    <name type="scientific">Sphaerosporella brunnea</name>
    <dbReference type="NCBI Taxonomy" id="1250544"/>
    <lineage>
        <taxon>Eukaryota</taxon>
        <taxon>Fungi</taxon>
        <taxon>Dikarya</taxon>
        <taxon>Ascomycota</taxon>
        <taxon>Pezizomycotina</taxon>
        <taxon>Pezizomycetes</taxon>
        <taxon>Pezizales</taxon>
        <taxon>Pyronemataceae</taxon>
        <taxon>Sphaerosporella</taxon>
    </lineage>
</organism>
<sequence>MSDEELDENSDGGGGGQKRTMLYVHGGAYYFGSVDEHRYQLQRHARKLSAKVFAPRYRLAPQFPFPCALYDVLACYFYLLEQQPAESIIFAGDSAGGGLILSLLCLLRDQGLPLPAGAVLISPWVDLCHSFPSVISDNSKDYIPPHGFLHRPSAAWPPPPPKKCDDGSYAERDQARVLQVPIDGETVEITDQIQLYTTNDLLPHPLVSPVNQRTLGGLCPLLVLVGGGEVLRDEQVFVAHKAAFPSTFDKAPAATPLATATAEGETLAADTVSPDGPSATDYPPTAVHLQVFPDACHVLPTLAWTRPAKRMCASIAAFGKKVFDAPPGEIQGFTYEVVTIADATPVSQEPLTPKDFPAPELIGVVTPEPVKRWMVARRKWDEKYPPSSSRELGLVALCGGACVGGRHKSKKDEKKGKEEYEEEEMEELLCEWEGEFPPPSAAVLRRGAMKEREGEKPSEGETKQEKGWGMSIWAGWGAKSDDRRVRSEEPHMETVRNRSRSRSRSGGSVAPTLPPIEID</sequence>
<dbReference type="Pfam" id="PF07859">
    <property type="entry name" value="Abhydrolase_3"/>
    <property type="match status" value="1"/>
</dbReference>
<dbReference type="OrthoDB" id="2336090at2759"/>
<evidence type="ECO:0000256" key="2">
    <source>
        <dbReference type="SAM" id="MobiDB-lite"/>
    </source>
</evidence>
<dbReference type="PANTHER" id="PTHR48081">
    <property type="entry name" value="AB HYDROLASE SUPERFAMILY PROTEIN C4A8.06C"/>
    <property type="match status" value="1"/>
</dbReference>
<feature type="compositionally biased region" description="Basic and acidic residues" evidence="2">
    <location>
        <begin position="479"/>
        <end position="496"/>
    </location>
</feature>
<reference evidence="4 5" key="1">
    <citation type="submission" date="2019-09" db="EMBL/GenBank/DDBJ databases">
        <title>Draft genome of the ectomycorrhizal ascomycete Sphaerosporella brunnea.</title>
        <authorList>
            <consortium name="DOE Joint Genome Institute"/>
            <person name="Benucci G.M."/>
            <person name="Marozzi G."/>
            <person name="Antonielli L."/>
            <person name="Sanchez S."/>
            <person name="Marco P."/>
            <person name="Wang X."/>
            <person name="Falini L.B."/>
            <person name="Barry K."/>
            <person name="Haridas S."/>
            <person name="Lipzen A."/>
            <person name="Labutti K."/>
            <person name="Grigoriev I.V."/>
            <person name="Murat C."/>
            <person name="Martin F."/>
            <person name="Albertini E."/>
            <person name="Donnini D."/>
            <person name="Bonito G."/>
        </authorList>
    </citation>
    <scope>NUCLEOTIDE SEQUENCE [LARGE SCALE GENOMIC DNA]</scope>
    <source>
        <strain evidence="4 5">Sb_GMNB300</strain>
    </source>
</reference>
<feature type="compositionally biased region" description="Basic and acidic residues" evidence="2">
    <location>
        <begin position="448"/>
        <end position="466"/>
    </location>
</feature>
<feature type="region of interest" description="Disordered" evidence="2">
    <location>
        <begin position="445"/>
        <end position="519"/>
    </location>
</feature>
<evidence type="ECO:0000256" key="1">
    <source>
        <dbReference type="ARBA" id="ARBA00022801"/>
    </source>
</evidence>
<accession>A0A5J5F2B1</accession>
<proteinExistence type="predicted"/>
<dbReference type="SUPFAM" id="SSF53474">
    <property type="entry name" value="alpha/beta-Hydrolases"/>
    <property type="match status" value="1"/>
</dbReference>
<dbReference type="InterPro" id="IPR029058">
    <property type="entry name" value="AB_hydrolase_fold"/>
</dbReference>
<gene>
    <name evidence="4" type="ORF">FN846DRAFT_941053</name>
</gene>
<keyword evidence="5" id="KW-1185">Reference proteome</keyword>
<evidence type="ECO:0000259" key="3">
    <source>
        <dbReference type="Pfam" id="PF07859"/>
    </source>
</evidence>